<evidence type="ECO:0000313" key="1">
    <source>
        <dbReference type="EMBL" id="GBM46736.1"/>
    </source>
</evidence>
<name>A0A4Y2G1S7_ARAVE</name>
<comment type="caution">
    <text evidence="1">The sequence shown here is derived from an EMBL/GenBank/DDBJ whole genome shotgun (WGS) entry which is preliminary data.</text>
</comment>
<organism evidence="1 2">
    <name type="scientific">Araneus ventricosus</name>
    <name type="common">Orbweaver spider</name>
    <name type="synonym">Epeira ventricosa</name>
    <dbReference type="NCBI Taxonomy" id="182803"/>
    <lineage>
        <taxon>Eukaryota</taxon>
        <taxon>Metazoa</taxon>
        <taxon>Ecdysozoa</taxon>
        <taxon>Arthropoda</taxon>
        <taxon>Chelicerata</taxon>
        <taxon>Arachnida</taxon>
        <taxon>Araneae</taxon>
        <taxon>Araneomorphae</taxon>
        <taxon>Entelegynae</taxon>
        <taxon>Araneoidea</taxon>
        <taxon>Araneidae</taxon>
        <taxon>Araneus</taxon>
    </lineage>
</organism>
<gene>
    <name evidence="1" type="ORF">AVEN_209833_1</name>
</gene>
<reference evidence="1 2" key="1">
    <citation type="journal article" date="2019" name="Sci. Rep.">
        <title>Orb-weaving spider Araneus ventricosus genome elucidates the spidroin gene catalogue.</title>
        <authorList>
            <person name="Kono N."/>
            <person name="Nakamura H."/>
            <person name="Ohtoshi R."/>
            <person name="Moran D.A.P."/>
            <person name="Shinohara A."/>
            <person name="Yoshida Y."/>
            <person name="Fujiwara M."/>
            <person name="Mori M."/>
            <person name="Tomita M."/>
            <person name="Arakawa K."/>
        </authorList>
    </citation>
    <scope>NUCLEOTIDE SEQUENCE [LARGE SCALE GENOMIC DNA]</scope>
</reference>
<sequence length="105" mass="12328">MWVFHRSYKDVNAHRKLPFGTSSIAYVTALFSELENHCLLRKFFTRFKSHMGRNQENRLIVEIPECNALTANLKARGICEPAPYCYGVPMTWSSLRREVFNTYNH</sequence>
<protein>
    <submittedName>
        <fullName evidence="1">Uncharacterized protein</fullName>
    </submittedName>
</protein>
<proteinExistence type="predicted"/>
<accession>A0A4Y2G1S7</accession>
<dbReference type="Proteomes" id="UP000499080">
    <property type="component" value="Unassembled WGS sequence"/>
</dbReference>
<keyword evidence="2" id="KW-1185">Reference proteome</keyword>
<dbReference type="AlphaFoldDB" id="A0A4Y2G1S7"/>
<dbReference type="EMBL" id="BGPR01001149">
    <property type="protein sequence ID" value="GBM46736.1"/>
    <property type="molecule type" value="Genomic_DNA"/>
</dbReference>
<evidence type="ECO:0000313" key="2">
    <source>
        <dbReference type="Proteomes" id="UP000499080"/>
    </source>
</evidence>